<dbReference type="EMBL" id="CP009048">
    <property type="protein sequence ID" value="AIL63138.1"/>
    <property type="molecule type" value="Genomic_DNA"/>
</dbReference>
<evidence type="ECO:0000259" key="5">
    <source>
        <dbReference type="PROSITE" id="PS50931"/>
    </source>
</evidence>
<dbReference type="PANTHER" id="PTHR30346:SF0">
    <property type="entry name" value="HCA OPERON TRANSCRIPTIONAL ACTIVATOR HCAR"/>
    <property type="match status" value="1"/>
</dbReference>
<evidence type="ECO:0000256" key="4">
    <source>
        <dbReference type="ARBA" id="ARBA00023163"/>
    </source>
</evidence>
<feature type="domain" description="HTH lysR-type" evidence="5">
    <location>
        <begin position="4"/>
        <end position="62"/>
    </location>
</feature>
<comment type="similarity">
    <text evidence="1">Belongs to the LysR transcriptional regulatory family.</text>
</comment>
<dbReference type="SUPFAM" id="SSF53850">
    <property type="entry name" value="Periplasmic binding protein-like II"/>
    <property type="match status" value="1"/>
</dbReference>
<dbReference type="InterPro" id="IPR036388">
    <property type="entry name" value="WH-like_DNA-bd_sf"/>
</dbReference>
<protein>
    <submittedName>
        <fullName evidence="6">LysR family transcriptional regulator</fullName>
    </submittedName>
</protein>
<keyword evidence="2" id="KW-0805">Transcription regulation</keyword>
<dbReference type="InterPro" id="IPR000847">
    <property type="entry name" value="LysR_HTH_N"/>
</dbReference>
<dbReference type="GO" id="GO:0003700">
    <property type="term" value="F:DNA-binding transcription factor activity"/>
    <property type="evidence" value="ECO:0007669"/>
    <property type="project" value="InterPro"/>
</dbReference>
<dbReference type="InterPro" id="IPR005119">
    <property type="entry name" value="LysR_subst-bd"/>
</dbReference>
<evidence type="ECO:0000256" key="2">
    <source>
        <dbReference type="ARBA" id="ARBA00023015"/>
    </source>
</evidence>
<evidence type="ECO:0000256" key="1">
    <source>
        <dbReference type="ARBA" id="ARBA00009437"/>
    </source>
</evidence>
<dbReference type="PROSITE" id="PS50931">
    <property type="entry name" value="HTH_LYSR"/>
    <property type="match status" value="1"/>
</dbReference>
<dbReference type="eggNOG" id="COG0583">
    <property type="taxonomic scope" value="Bacteria"/>
</dbReference>
<dbReference type="Pfam" id="PF03466">
    <property type="entry name" value="LysR_substrate"/>
    <property type="match status" value="1"/>
</dbReference>
<reference evidence="6 7" key="1">
    <citation type="submission" date="2014-07" db="EMBL/GenBank/DDBJ databases">
        <authorList>
            <person name="Lee K."/>
            <person name="Lim J.Y."/>
            <person name="Hwang I."/>
        </authorList>
    </citation>
    <scope>NUCLEOTIDE SEQUENCE [LARGE SCALE GENOMIC DNA]</scope>
    <source>
        <strain evidence="6 7">KL28</strain>
    </source>
</reference>
<evidence type="ECO:0000313" key="6">
    <source>
        <dbReference type="EMBL" id="AIL63138.1"/>
    </source>
</evidence>
<dbReference type="Gene3D" id="1.10.10.10">
    <property type="entry name" value="Winged helix-like DNA-binding domain superfamily/Winged helix DNA-binding domain"/>
    <property type="match status" value="1"/>
</dbReference>
<dbReference type="FunFam" id="1.10.10.10:FF:000001">
    <property type="entry name" value="LysR family transcriptional regulator"/>
    <property type="match status" value="1"/>
</dbReference>
<dbReference type="Pfam" id="PF00126">
    <property type="entry name" value="HTH_1"/>
    <property type="match status" value="1"/>
</dbReference>
<evidence type="ECO:0000256" key="3">
    <source>
        <dbReference type="ARBA" id="ARBA00023125"/>
    </source>
</evidence>
<dbReference type="InterPro" id="IPR036390">
    <property type="entry name" value="WH_DNA-bd_sf"/>
</dbReference>
<dbReference type="AlphaFoldDB" id="A0A077FCW4"/>
<dbReference type="PRINTS" id="PR00039">
    <property type="entry name" value="HTHLYSR"/>
</dbReference>
<dbReference type="GO" id="GO:0032993">
    <property type="term" value="C:protein-DNA complex"/>
    <property type="evidence" value="ECO:0007669"/>
    <property type="project" value="TreeGrafter"/>
</dbReference>
<accession>A0A077FCW4</accession>
<keyword evidence="3" id="KW-0238">DNA-binding</keyword>
<dbReference type="HOGENOM" id="CLU_039613_6_4_6"/>
<name>A0A077FCW4_9PSED</name>
<keyword evidence="4" id="KW-0804">Transcription</keyword>
<dbReference type="GO" id="GO:0003677">
    <property type="term" value="F:DNA binding"/>
    <property type="evidence" value="ECO:0007669"/>
    <property type="project" value="UniProtKB-KW"/>
</dbReference>
<sequence length="298" mass="32460">MIGFTLRQLEYFVAAAEQGSVSAAARAKHISQPSVSLALSQLEASLGEKLFHRQVSRGLELTPAGRTLLEQARQMLNLATAISGRGEEQTTVRGALSLICFQDLGPYYAPRLLSGFRLRHPEVTITLFEADLAEVNRRLSDGKAELALTYDVGLDSPIEKRVLAQLAPYALLPADHPLAQQEKVSLVDLAAECLILEDIARTREYFLSLFWAHDLQPAATQLTQTFEMQRGLVAHGYGVALSCTRPVGDCSYDGKPLACRPLLESVSPQPVVLAQSSAMRPSAAAQAFLDWASQQFPA</sequence>
<dbReference type="SUPFAM" id="SSF46785">
    <property type="entry name" value="Winged helix' DNA-binding domain"/>
    <property type="match status" value="1"/>
</dbReference>
<organism evidence="6 7">
    <name type="scientific">Pseudomonas alkylphenolica</name>
    <dbReference type="NCBI Taxonomy" id="237609"/>
    <lineage>
        <taxon>Bacteria</taxon>
        <taxon>Pseudomonadati</taxon>
        <taxon>Pseudomonadota</taxon>
        <taxon>Gammaproteobacteria</taxon>
        <taxon>Pseudomonadales</taxon>
        <taxon>Pseudomonadaceae</taxon>
        <taxon>Pseudomonas</taxon>
    </lineage>
</organism>
<dbReference type="RefSeq" id="WP_038613758.1">
    <property type="nucleotide sequence ID" value="NZ_CP009048.1"/>
</dbReference>
<dbReference type="Proteomes" id="UP000028931">
    <property type="component" value="Chromosome"/>
</dbReference>
<gene>
    <name evidence="6" type="ORF">PSAKL28_39910</name>
</gene>
<dbReference type="KEGG" id="palk:PSAKL28_39910"/>
<dbReference type="OrthoDB" id="8437302at2"/>
<proteinExistence type="inferred from homology"/>
<evidence type="ECO:0000313" key="7">
    <source>
        <dbReference type="Proteomes" id="UP000028931"/>
    </source>
</evidence>
<dbReference type="PANTHER" id="PTHR30346">
    <property type="entry name" value="TRANSCRIPTIONAL DUAL REGULATOR HCAR-RELATED"/>
    <property type="match status" value="1"/>
</dbReference>
<dbReference type="Gene3D" id="3.40.190.10">
    <property type="entry name" value="Periplasmic binding protein-like II"/>
    <property type="match status" value="2"/>
</dbReference>